<feature type="domain" description="DUF1559" evidence="2">
    <location>
        <begin position="33"/>
        <end position="316"/>
    </location>
</feature>
<accession>A0A518B4Y9</accession>
<protein>
    <submittedName>
        <fullName evidence="3">Type II secretion system protein G</fullName>
    </submittedName>
</protein>
<dbReference type="SUPFAM" id="SSF54523">
    <property type="entry name" value="Pili subunits"/>
    <property type="match status" value="1"/>
</dbReference>
<dbReference type="KEGG" id="knv:Pan216_29030"/>
<name>A0A518B4Y9_9BACT</name>
<dbReference type="InterPro" id="IPR011453">
    <property type="entry name" value="DUF1559"/>
</dbReference>
<dbReference type="PANTHER" id="PTHR30093">
    <property type="entry name" value="GENERAL SECRETION PATHWAY PROTEIN G"/>
    <property type="match status" value="1"/>
</dbReference>
<keyword evidence="4" id="KW-1185">Reference proteome</keyword>
<dbReference type="Proteomes" id="UP000317093">
    <property type="component" value="Chromosome"/>
</dbReference>
<dbReference type="OrthoDB" id="255848at2"/>
<dbReference type="AlphaFoldDB" id="A0A518B4Y9"/>
<evidence type="ECO:0000313" key="3">
    <source>
        <dbReference type="EMBL" id="QDU62037.1"/>
    </source>
</evidence>
<gene>
    <name evidence="3" type="primary">xcpT_17</name>
    <name evidence="3" type="ORF">Pan216_29030</name>
</gene>
<evidence type="ECO:0000313" key="4">
    <source>
        <dbReference type="Proteomes" id="UP000317093"/>
    </source>
</evidence>
<sequence length="336" mass="35719">MKRTSRFGFTLVELLVVIAVIGILVSLLLPAIQQAREAARRMQCTNKLKQLAVALHNYADAHSVLPPTAVNKLPFDCPGGLGYSVDSEGNGQAPWTVLVLPYLDQQQRYDRFNLNVSFTPYLTSPGTSYGVNRDLQNELNRSYVCPTNPVSSSATEENENNYLAVMGGGTSAEACSFHSGVLRGLWDNGLMYVNSSHGLEDATDGTSRTALLGESKYQISRVTGAAASQAGAARTWATTARNGATGPDPQAVAFSEPINQPERDFDPLNAGVIPAATNKVSYVWGVVNRAMGSFHPGGANLAMADGSVHFLSDAADIAILQSLGKRDDGGPLETGL</sequence>
<proteinExistence type="predicted"/>
<reference evidence="3 4" key="1">
    <citation type="submission" date="2019-02" db="EMBL/GenBank/DDBJ databases">
        <title>Deep-cultivation of Planctomycetes and their phenomic and genomic characterization uncovers novel biology.</title>
        <authorList>
            <person name="Wiegand S."/>
            <person name="Jogler M."/>
            <person name="Boedeker C."/>
            <person name="Pinto D."/>
            <person name="Vollmers J."/>
            <person name="Rivas-Marin E."/>
            <person name="Kohn T."/>
            <person name="Peeters S.H."/>
            <person name="Heuer A."/>
            <person name="Rast P."/>
            <person name="Oberbeckmann S."/>
            <person name="Bunk B."/>
            <person name="Jeske O."/>
            <person name="Meyerdierks A."/>
            <person name="Storesund J.E."/>
            <person name="Kallscheuer N."/>
            <person name="Luecker S."/>
            <person name="Lage O.M."/>
            <person name="Pohl T."/>
            <person name="Merkel B.J."/>
            <person name="Hornburger P."/>
            <person name="Mueller R.-W."/>
            <person name="Bruemmer F."/>
            <person name="Labrenz M."/>
            <person name="Spormann A.M."/>
            <person name="Op den Camp H."/>
            <person name="Overmann J."/>
            <person name="Amann R."/>
            <person name="Jetten M.S.M."/>
            <person name="Mascher T."/>
            <person name="Medema M.H."/>
            <person name="Devos D.P."/>
            <person name="Kaster A.-K."/>
            <person name="Ovreas L."/>
            <person name="Rohde M."/>
            <person name="Galperin M.Y."/>
            <person name="Jogler C."/>
        </authorList>
    </citation>
    <scope>NUCLEOTIDE SEQUENCE [LARGE SCALE GENOMIC DNA]</scope>
    <source>
        <strain evidence="3 4">Pan216</strain>
    </source>
</reference>
<dbReference type="Pfam" id="PF07596">
    <property type="entry name" value="SBP_bac_10"/>
    <property type="match status" value="1"/>
</dbReference>
<organism evidence="3 4">
    <name type="scientific">Kolteria novifilia</name>
    <dbReference type="NCBI Taxonomy" id="2527975"/>
    <lineage>
        <taxon>Bacteria</taxon>
        <taxon>Pseudomonadati</taxon>
        <taxon>Planctomycetota</taxon>
        <taxon>Planctomycetia</taxon>
        <taxon>Kolteriales</taxon>
        <taxon>Kolteriaceae</taxon>
        <taxon>Kolteria</taxon>
    </lineage>
</organism>
<dbReference type="Pfam" id="PF07963">
    <property type="entry name" value="N_methyl"/>
    <property type="match status" value="1"/>
</dbReference>
<keyword evidence="1" id="KW-0472">Membrane</keyword>
<dbReference type="NCBIfam" id="TIGR02532">
    <property type="entry name" value="IV_pilin_GFxxxE"/>
    <property type="match status" value="1"/>
</dbReference>
<dbReference type="RefSeq" id="WP_145258548.1">
    <property type="nucleotide sequence ID" value="NZ_CP036279.1"/>
</dbReference>
<evidence type="ECO:0000259" key="2">
    <source>
        <dbReference type="Pfam" id="PF07596"/>
    </source>
</evidence>
<dbReference type="InterPro" id="IPR027558">
    <property type="entry name" value="Pre_pil_HX9DG_C"/>
</dbReference>
<dbReference type="PANTHER" id="PTHR30093:SF2">
    <property type="entry name" value="TYPE II SECRETION SYSTEM PROTEIN H"/>
    <property type="match status" value="1"/>
</dbReference>
<feature type="transmembrane region" description="Helical" evidence="1">
    <location>
        <begin position="7"/>
        <end position="32"/>
    </location>
</feature>
<dbReference type="InterPro" id="IPR045584">
    <property type="entry name" value="Pilin-like"/>
</dbReference>
<dbReference type="NCBIfam" id="TIGR04294">
    <property type="entry name" value="pre_pil_HX9DG"/>
    <property type="match status" value="1"/>
</dbReference>
<keyword evidence="1" id="KW-1133">Transmembrane helix</keyword>
<dbReference type="InterPro" id="IPR012902">
    <property type="entry name" value="N_methyl_site"/>
</dbReference>
<dbReference type="Gene3D" id="3.30.700.10">
    <property type="entry name" value="Glycoprotein, Type 4 Pilin"/>
    <property type="match status" value="1"/>
</dbReference>
<evidence type="ECO:0000256" key="1">
    <source>
        <dbReference type="SAM" id="Phobius"/>
    </source>
</evidence>
<keyword evidence="1" id="KW-0812">Transmembrane</keyword>
<dbReference type="EMBL" id="CP036279">
    <property type="protein sequence ID" value="QDU62037.1"/>
    <property type="molecule type" value="Genomic_DNA"/>
</dbReference>